<sequence length="94" mass="10704">MEHMRGRSHHGSFGSPPPPDRKSTRRSAPPDVRSINSVSARGAQPAQQLSRYFPEKKGVNFRSWTTPRNLLWPMPSIRKGSRSRTREICMCICV</sequence>
<protein>
    <submittedName>
        <fullName evidence="2">Uncharacterized protein</fullName>
    </submittedName>
</protein>
<proteinExistence type="predicted"/>
<evidence type="ECO:0000313" key="2">
    <source>
        <dbReference type="EMBL" id="CAJ0605864.1"/>
    </source>
</evidence>
<reference evidence="2" key="1">
    <citation type="submission" date="2023-07" db="EMBL/GenBank/DDBJ databases">
        <authorList>
            <consortium name="CYATHOMIX"/>
        </authorList>
    </citation>
    <scope>NUCLEOTIDE SEQUENCE</scope>
    <source>
        <strain evidence="2">N/A</strain>
    </source>
</reference>
<evidence type="ECO:0000313" key="3">
    <source>
        <dbReference type="Proteomes" id="UP001176961"/>
    </source>
</evidence>
<accession>A0AA36H910</accession>
<dbReference type="EMBL" id="CATQJL010000316">
    <property type="protein sequence ID" value="CAJ0605864.1"/>
    <property type="molecule type" value="Genomic_DNA"/>
</dbReference>
<dbReference type="AlphaFoldDB" id="A0AA36H910"/>
<feature type="compositionally biased region" description="Polar residues" evidence="1">
    <location>
        <begin position="34"/>
        <end position="50"/>
    </location>
</feature>
<dbReference type="Proteomes" id="UP001176961">
    <property type="component" value="Unassembled WGS sequence"/>
</dbReference>
<organism evidence="2 3">
    <name type="scientific">Cylicocyclus nassatus</name>
    <name type="common">Nematode worm</name>
    <dbReference type="NCBI Taxonomy" id="53992"/>
    <lineage>
        <taxon>Eukaryota</taxon>
        <taxon>Metazoa</taxon>
        <taxon>Ecdysozoa</taxon>
        <taxon>Nematoda</taxon>
        <taxon>Chromadorea</taxon>
        <taxon>Rhabditida</taxon>
        <taxon>Rhabditina</taxon>
        <taxon>Rhabditomorpha</taxon>
        <taxon>Strongyloidea</taxon>
        <taxon>Strongylidae</taxon>
        <taxon>Cylicocyclus</taxon>
    </lineage>
</organism>
<keyword evidence="3" id="KW-1185">Reference proteome</keyword>
<feature type="compositionally biased region" description="Basic residues" evidence="1">
    <location>
        <begin position="1"/>
        <end position="10"/>
    </location>
</feature>
<evidence type="ECO:0000256" key="1">
    <source>
        <dbReference type="SAM" id="MobiDB-lite"/>
    </source>
</evidence>
<comment type="caution">
    <text evidence="2">The sequence shown here is derived from an EMBL/GenBank/DDBJ whole genome shotgun (WGS) entry which is preliminary data.</text>
</comment>
<feature type="region of interest" description="Disordered" evidence="1">
    <location>
        <begin position="1"/>
        <end position="51"/>
    </location>
</feature>
<gene>
    <name evidence="2" type="ORF">CYNAS_LOCUS17847</name>
</gene>
<name>A0AA36H910_CYLNA</name>